<keyword evidence="6 8" id="KW-0067">ATP-binding</keyword>
<keyword evidence="10" id="KW-1185">Reference proteome</keyword>
<feature type="binding site" evidence="8">
    <location>
        <begin position="149"/>
        <end position="152"/>
    </location>
    <ligand>
        <name>ATP</name>
        <dbReference type="ChEBI" id="CHEBI:30616"/>
    </ligand>
</feature>
<reference evidence="10" key="1">
    <citation type="submission" date="2023-07" db="EMBL/GenBank/DDBJ databases">
        <title>Conexibacter stalactiti sp. nov., isolated from stalactites in a lava cave and emended description of the genus Conexibacter.</title>
        <authorList>
            <person name="Lee S.D."/>
        </authorList>
    </citation>
    <scope>NUCLEOTIDE SEQUENCE [LARGE SCALE GENOMIC DNA]</scope>
    <source>
        <strain evidence="10">KCTC 39840</strain>
    </source>
</reference>
<keyword evidence="5 8" id="KW-0547">Nucleotide-binding</keyword>
<comment type="catalytic activity">
    <reaction evidence="7 8">
        <text>(R)-pantoate + beta-alanine + ATP = (R)-pantothenate + AMP + diphosphate + H(+)</text>
        <dbReference type="Rhea" id="RHEA:10912"/>
        <dbReference type="ChEBI" id="CHEBI:15378"/>
        <dbReference type="ChEBI" id="CHEBI:15980"/>
        <dbReference type="ChEBI" id="CHEBI:29032"/>
        <dbReference type="ChEBI" id="CHEBI:30616"/>
        <dbReference type="ChEBI" id="CHEBI:33019"/>
        <dbReference type="ChEBI" id="CHEBI:57966"/>
        <dbReference type="ChEBI" id="CHEBI:456215"/>
        <dbReference type="EC" id="6.3.2.1"/>
    </reaction>
</comment>
<dbReference type="HAMAP" id="MF_00158">
    <property type="entry name" value="PanC"/>
    <property type="match status" value="1"/>
</dbReference>
<evidence type="ECO:0000256" key="2">
    <source>
        <dbReference type="ARBA" id="ARBA00009256"/>
    </source>
</evidence>
<dbReference type="Gene3D" id="3.30.1300.10">
    <property type="entry name" value="Pantoate-beta-alanine ligase, C-terminal domain"/>
    <property type="match status" value="1"/>
</dbReference>
<dbReference type="PANTHER" id="PTHR21299:SF1">
    <property type="entry name" value="PANTOATE--BETA-ALANINE LIGASE"/>
    <property type="match status" value="1"/>
</dbReference>
<dbReference type="InterPro" id="IPR042176">
    <property type="entry name" value="Pantoate_ligase_C"/>
</dbReference>
<dbReference type="Pfam" id="PF02569">
    <property type="entry name" value="Pantoate_ligase"/>
    <property type="match status" value="1"/>
</dbReference>
<feature type="binding site" evidence="8">
    <location>
        <begin position="32"/>
        <end position="39"/>
    </location>
    <ligand>
        <name>ATP</name>
        <dbReference type="ChEBI" id="CHEBI:30616"/>
    </ligand>
</feature>
<dbReference type="EC" id="6.3.2.1" evidence="8"/>
<reference evidence="9 10" key="2">
    <citation type="submission" date="2023-10" db="EMBL/GenBank/DDBJ databases">
        <authorList>
            <person name="Han X.F."/>
        </authorList>
    </citation>
    <scope>NUCLEOTIDE SEQUENCE [LARGE SCALE GENOMIC DNA]</scope>
    <source>
        <strain evidence="9 10">KCTC 39840</strain>
    </source>
</reference>
<dbReference type="EMBL" id="JAWSTH010000134">
    <property type="protein sequence ID" value="MDW5598332.1"/>
    <property type="molecule type" value="Genomic_DNA"/>
</dbReference>
<feature type="binding site" evidence="8">
    <location>
        <position position="63"/>
    </location>
    <ligand>
        <name>beta-alanine</name>
        <dbReference type="ChEBI" id="CHEBI:57966"/>
    </ligand>
</feature>
<dbReference type="NCBIfam" id="TIGR00018">
    <property type="entry name" value="panC"/>
    <property type="match status" value="1"/>
</dbReference>
<feature type="binding site" evidence="8">
    <location>
        <begin position="186"/>
        <end position="189"/>
    </location>
    <ligand>
        <name>ATP</name>
        <dbReference type="ChEBI" id="CHEBI:30616"/>
    </ligand>
</feature>
<feature type="binding site" evidence="8">
    <location>
        <position position="155"/>
    </location>
    <ligand>
        <name>(R)-pantoate</name>
        <dbReference type="ChEBI" id="CHEBI:15980"/>
    </ligand>
</feature>
<comment type="pathway">
    <text evidence="1 8">Cofactor biosynthesis; (R)-pantothenate biosynthesis; (R)-pantothenate from (R)-pantoate and beta-alanine: step 1/1.</text>
</comment>
<evidence type="ECO:0000256" key="7">
    <source>
        <dbReference type="ARBA" id="ARBA00048258"/>
    </source>
</evidence>
<keyword evidence="8" id="KW-0963">Cytoplasm</keyword>
<evidence type="ECO:0000256" key="5">
    <source>
        <dbReference type="ARBA" id="ARBA00022741"/>
    </source>
</evidence>
<name>A0ABU4HYD4_9ACTN</name>
<proteinExistence type="inferred from homology"/>
<evidence type="ECO:0000256" key="8">
    <source>
        <dbReference type="HAMAP-Rule" id="MF_00158"/>
    </source>
</evidence>
<comment type="function">
    <text evidence="8">Catalyzes the condensation of pantoate with beta-alanine in an ATP-dependent reaction via a pantoyl-adenylate intermediate.</text>
</comment>
<dbReference type="Proteomes" id="UP001284601">
    <property type="component" value="Unassembled WGS sequence"/>
</dbReference>
<dbReference type="GO" id="GO:0016874">
    <property type="term" value="F:ligase activity"/>
    <property type="evidence" value="ECO:0007669"/>
    <property type="project" value="UniProtKB-KW"/>
</dbReference>
<gene>
    <name evidence="8 9" type="primary">panC</name>
    <name evidence="9" type="ORF">R7226_28495</name>
</gene>
<comment type="subunit">
    <text evidence="8">Homodimer.</text>
</comment>
<feature type="binding site" evidence="8">
    <location>
        <position position="178"/>
    </location>
    <ligand>
        <name>ATP</name>
        <dbReference type="ChEBI" id="CHEBI:30616"/>
    </ligand>
</feature>
<evidence type="ECO:0000313" key="10">
    <source>
        <dbReference type="Proteomes" id="UP001284601"/>
    </source>
</evidence>
<feature type="binding site" evidence="8">
    <location>
        <position position="63"/>
    </location>
    <ligand>
        <name>(R)-pantoate</name>
        <dbReference type="ChEBI" id="CHEBI:15980"/>
    </ligand>
</feature>
<sequence>MSLRVIRTVSELRSLLRTERLAERTIGLVPTMGAFHAGHRSLMERAVAAHAVTVVSLFVNPTQFAPTDDLDAYPRDEQRDADVASSAGVDYLFAPSVDEVYPAGFATTVSVAGVAATLEGAHRPGHFDGVATVVSKLLNMVQPDVAYFGQKDAQQALVIRRLVRDLDIPVRIEVCPTVREPDGLAMSSRNAYLGTDDRVRAIALRRALDAAEAAVAGGQREAAAVERVARAALAEYAVEPEYVALVATDTLAPVDRLDGEVLLALAARVGPARLIDNTILTTTDGAPVSA</sequence>
<comment type="similarity">
    <text evidence="2 8">Belongs to the pantothenate synthetase family.</text>
</comment>
<keyword evidence="3 8" id="KW-0436">Ligase</keyword>
<dbReference type="SUPFAM" id="SSF52374">
    <property type="entry name" value="Nucleotidylyl transferase"/>
    <property type="match status" value="1"/>
</dbReference>
<dbReference type="PANTHER" id="PTHR21299">
    <property type="entry name" value="CYTIDYLATE KINASE/PANTOATE-BETA-ALANINE LIGASE"/>
    <property type="match status" value="1"/>
</dbReference>
<protein>
    <recommendedName>
        <fullName evidence="8">Pantothenate synthetase</fullName>
        <shortName evidence="8">PS</shortName>
        <ecNumber evidence="8">6.3.2.1</ecNumber>
    </recommendedName>
    <alternativeName>
        <fullName evidence="8">Pantoate--beta-alanine ligase</fullName>
    </alternativeName>
    <alternativeName>
        <fullName evidence="8">Pantoate-activating enzyme</fullName>
    </alternativeName>
</protein>
<evidence type="ECO:0000256" key="3">
    <source>
        <dbReference type="ARBA" id="ARBA00022598"/>
    </source>
</evidence>
<comment type="caution">
    <text evidence="9">The sequence shown here is derived from an EMBL/GenBank/DDBJ whole genome shotgun (WGS) entry which is preliminary data.</text>
</comment>
<evidence type="ECO:0000256" key="1">
    <source>
        <dbReference type="ARBA" id="ARBA00004990"/>
    </source>
</evidence>
<accession>A0ABU4HYD4</accession>
<keyword evidence="4 8" id="KW-0566">Pantothenate biosynthesis</keyword>
<evidence type="ECO:0000313" key="9">
    <source>
        <dbReference type="EMBL" id="MDW5598332.1"/>
    </source>
</evidence>
<feature type="active site" description="Proton donor" evidence="8">
    <location>
        <position position="39"/>
    </location>
</feature>
<comment type="subcellular location">
    <subcellularLocation>
        <location evidence="8">Cytoplasm</location>
    </subcellularLocation>
</comment>
<dbReference type="Gene3D" id="3.40.50.620">
    <property type="entry name" value="HUPs"/>
    <property type="match status" value="1"/>
</dbReference>
<organism evidence="9 10">
    <name type="scientific">Conexibacter stalactiti</name>
    <dbReference type="NCBI Taxonomy" id="1940611"/>
    <lineage>
        <taxon>Bacteria</taxon>
        <taxon>Bacillati</taxon>
        <taxon>Actinomycetota</taxon>
        <taxon>Thermoleophilia</taxon>
        <taxon>Solirubrobacterales</taxon>
        <taxon>Conexibacteraceae</taxon>
        <taxon>Conexibacter</taxon>
    </lineage>
</organism>
<dbReference type="InterPro" id="IPR003721">
    <property type="entry name" value="Pantoate_ligase"/>
</dbReference>
<dbReference type="InterPro" id="IPR014729">
    <property type="entry name" value="Rossmann-like_a/b/a_fold"/>
</dbReference>
<comment type="miscellaneous">
    <text evidence="8">The reaction proceeds by a bi uni uni bi ping pong mechanism.</text>
</comment>
<evidence type="ECO:0000256" key="6">
    <source>
        <dbReference type="ARBA" id="ARBA00022840"/>
    </source>
</evidence>
<dbReference type="CDD" id="cd00560">
    <property type="entry name" value="PanC"/>
    <property type="match status" value="1"/>
</dbReference>
<evidence type="ECO:0000256" key="4">
    <source>
        <dbReference type="ARBA" id="ARBA00022655"/>
    </source>
</evidence>